<reference evidence="1 2" key="1">
    <citation type="journal article" date="2014" name="Nat. Genet.">
        <title>Genome and transcriptome of the porcine whipworm Trichuris suis.</title>
        <authorList>
            <person name="Jex A.R."/>
            <person name="Nejsum P."/>
            <person name="Schwarz E.M."/>
            <person name="Hu L."/>
            <person name="Young N.D."/>
            <person name="Hall R.S."/>
            <person name="Korhonen P.K."/>
            <person name="Liao S."/>
            <person name="Thamsborg S."/>
            <person name="Xia J."/>
            <person name="Xu P."/>
            <person name="Wang S."/>
            <person name="Scheerlinck J.P."/>
            <person name="Hofmann A."/>
            <person name="Sternberg P.W."/>
            <person name="Wang J."/>
            <person name="Gasser R.B."/>
        </authorList>
    </citation>
    <scope>NUCLEOTIDE SEQUENCE [LARGE SCALE GENOMIC DNA]</scope>
    <source>
        <strain evidence="1">DCEP-RM93M</strain>
    </source>
</reference>
<evidence type="ECO:0000313" key="2">
    <source>
        <dbReference type="Proteomes" id="UP000030764"/>
    </source>
</evidence>
<feature type="non-terminal residue" evidence="1">
    <location>
        <position position="114"/>
    </location>
</feature>
<keyword evidence="2" id="KW-1185">Reference proteome</keyword>
<protein>
    <submittedName>
        <fullName evidence="1">Uncharacterized protein</fullName>
    </submittedName>
</protein>
<proteinExistence type="predicted"/>
<dbReference type="AlphaFoldDB" id="A0A085LKX6"/>
<gene>
    <name evidence="1" type="ORF">M513_13494</name>
</gene>
<name>A0A085LKX6_9BILA</name>
<evidence type="ECO:0000313" key="1">
    <source>
        <dbReference type="EMBL" id="KFD45622.1"/>
    </source>
</evidence>
<sequence length="114" mass="12872">MWNLSLSLSQGEFLTDYPTRTSPVNQHVQEGEFVVQFLLNRERDLTRENRVQIHKPGVPLRPVVCSVNSVTSQLCTYLKGIIQPLTGGRSSHVSNHKDFCAALKSIQISKTDFM</sequence>
<dbReference type="EMBL" id="KL363450">
    <property type="protein sequence ID" value="KFD45622.1"/>
    <property type="molecule type" value="Genomic_DNA"/>
</dbReference>
<dbReference type="Proteomes" id="UP000030764">
    <property type="component" value="Unassembled WGS sequence"/>
</dbReference>
<accession>A0A085LKX6</accession>
<organism evidence="1 2">
    <name type="scientific">Trichuris suis</name>
    <name type="common">pig whipworm</name>
    <dbReference type="NCBI Taxonomy" id="68888"/>
    <lineage>
        <taxon>Eukaryota</taxon>
        <taxon>Metazoa</taxon>
        <taxon>Ecdysozoa</taxon>
        <taxon>Nematoda</taxon>
        <taxon>Enoplea</taxon>
        <taxon>Dorylaimia</taxon>
        <taxon>Trichinellida</taxon>
        <taxon>Trichuridae</taxon>
        <taxon>Trichuris</taxon>
    </lineage>
</organism>